<dbReference type="GeneID" id="42856496"/>
<dbReference type="InterPro" id="IPR006101">
    <property type="entry name" value="Glyco_hydro_2"/>
</dbReference>
<dbReference type="Pfam" id="PF16353">
    <property type="entry name" value="LacZ_4"/>
    <property type="match status" value="1"/>
</dbReference>
<accession>A0A0D8J057</accession>
<dbReference type="InterPro" id="IPR011013">
    <property type="entry name" value="Gal_mutarotase_sf_dom"/>
</dbReference>
<dbReference type="GO" id="GO:0030246">
    <property type="term" value="F:carbohydrate binding"/>
    <property type="evidence" value="ECO:0007669"/>
    <property type="project" value="InterPro"/>
</dbReference>
<dbReference type="Gene3D" id="3.20.20.80">
    <property type="entry name" value="Glycosidases"/>
    <property type="match status" value="1"/>
</dbReference>
<dbReference type="InterPro" id="IPR006104">
    <property type="entry name" value="Glyco_hydro_2_N"/>
</dbReference>
<dbReference type="SMART" id="SM01038">
    <property type="entry name" value="Bgal_small_N"/>
    <property type="match status" value="1"/>
</dbReference>
<dbReference type="SUPFAM" id="SSF74650">
    <property type="entry name" value="Galactose mutarotase-like"/>
    <property type="match status" value="1"/>
</dbReference>
<dbReference type="InterPro" id="IPR023230">
    <property type="entry name" value="Glyco_hydro_2_CS"/>
</dbReference>
<dbReference type="InterPro" id="IPR004199">
    <property type="entry name" value="B-gal_small/dom_5"/>
</dbReference>
<dbReference type="PANTHER" id="PTHR46323:SF2">
    <property type="entry name" value="BETA-GALACTOSIDASE"/>
    <property type="match status" value="1"/>
</dbReference>
<name>A0A0D8J057_9FIRM</name>
<dbReference type="InterPro" id="IPR032312">
    <property type="entry name" value="LacZ_4"/>
</dbReference>
<dbReference type="Pfam" id="PF02929">
    <property type="entry name" value="Bgal_small_N"/>
    <property type="match status" value="1"/>
</dbReference>
<evidence type="ECO:0000256" key="1">
    <source>
        <dbReference type="ARBA" id="ARBA00001412"/>
    </source>
</evidence>
<dbReference type="Gene3D" id="2.60.40.10">
    <property type="entry name" value="Immunoglobulins"/>
    <property type="match status" value="2"/>
</dbReference>
<keyword evidence="5 8" id="KW-0378">Hydrolase</keyword>
<dbReference type="Pfam" id="PF02837">
    <property type="entry name" value="Glyco_hydro_2_N"/>
    <property type="match status" value="1"/>
</dbReference>
<dbReference type="InterPro" id="IPR006102">
    <property type="entry name" value="Ig-like_GH2"/>
</dbReference>
<comment type="catalytic activity">
    <reaction evidence="1 8">
        <text>Hydrolysis of terminal non-reducing beta-D-galactose residues in beta-D-galactosides.</text>
        <dbReference type="EC" id="3.2.1.23"/>
    </reaction>
</comment>
<dbReference type="RefSeq" id="WP_050005128.1">
    <property type="nucleotide sequence ID" value="NZ_CAOJUJ010000040.1"/>
</dbReference>
<dbReference type="EMBL" id="JXXK01000008">
    <property type="protein sequence ID" value="KJF40277.1"/>
    <property type="molecule type" value="Genomic_DNA"/>
</dbReference>
<evidence type="ECO:0000256" key="3">
    <source>
        <dbReference type="ARBA" id="ARBA00012756"/>
    </source>
</evidence>
<dbReference type="PATRIC" id="fig|1550024.3.peg.1753"/>
<dbReference type="EC" id="3.2.1.23" evidence="3 8"/>
<protein>
    <recommendedName>
        <fullName evidence="4 8">Beta-galactosidase</fullName>
        <ecNumber evidence="3 8">3.2.1.23</ecNumber>
    </recommendedName>
    <alternativeName>
        <fullName evidence="7 8">Lactase</fullName>
    </alternativeName>
</protein>
<comment type="similarity">
    <text evidence="2 8">Belongs to the glycosyl hydrolase 2 family.</text>
</comment>
<dbReference type="InterPro" id="IPR013783">
    <property type="entry name" value="Ig-like_fold"/>
</dbReference>
<evidence type="ECO:0000313" key="11">
    <source>
        <dbReference type="Proteomes" id="UP000032483"/>
    </source>
</evidence>
<feature type="domain" description="Beta galactosidase small chain/" evidence="9">
    <location>
        <begin position="718"/>
        <end position="985"/>
    </location>
</feature>
<dbReference type="PRINTS" id="PR00132">
    <property type="entry name" value="GLHYDRLASE2"/>
</dbReference>
<dbReference type="Proteomes" id="UP000032483">
    <property type="component" value="Unassembled WGS sequence"/>
</dbReference>
<dbReference type="AlphaFoldDB" id="A0A0D8J057"/>
<evidence type="ECO:0000313" key="10">
    <source>
        <dbReference type="EMBL" id="KJF40277.1"/>
    </source>
</evidence>
<dbReference type="InterPro" id="IPR036156">
    <property type="entry name" value="Beta-gal/glucu_dom_sf"/>
</dbReference>
<dbReference type="PROSITE" id="PS00608">
    <property type="entry name" value="GLYCOSYL_HYDROL_F2_2"/>
    <property type="match status" value="1"/>
</dbReference>
<evidence type="ECO:0000256" key="8">
    <source>
        <dbReference type="RuleBase" id="RU361154"/>
    </source>
</evidence>
<dbReference type="Pfam" id="PF02836">
    <property type="entry name" value="Glyco_hydro_2_C"/>
    <property type="match status" value="1"/>
</dbReference>
<evidence type="ECO:0000256" key="6">
    <source>
        <dbReference type="ARBA" id="ARBA00023295"/>
    </source>
</evidence>
<evidence type="ECO:0000256" key="4">
    <source>
        <dbReference type="ARBA" id="ARBA00013303"/>
    </source>
</evidence>
<sequence>MEFDPKWLTDPQVFQVNRLPAHASYMVRGADGAPLEQTLDGAWKFFYAQTPGASPQEFYREGYDVSGWDEIAVPGYIQLQGGGKYGTPHYVNTQYPWDGHERLEPPAVPERYNPVGCYVRGFAVPQSWDGPVCVRFDGVETAFAVWCNGVFIGYSEDSFTPAEFDLTPAVHRDGENRLAVRVYRFSSASWLEDQDFWRMSGIFRSVALFTKAQTHLADLWVKPQLSEDLAAGTLRAELKLEGMCVGEATLTLDGKTVLAPVTGGHAVLELPVERPRLWSAEAPELYTYEVTLTDAAGHLLETVRGKAGFRRFELRDGLMLLNGRRIVFKGVNRHEWNCRTGRAVTMEDMVSDVRAMKQNNINAVRTSHYPNRTEWYDLCDEYGLYVIDETNLETHGTWQRPDGAESALPGDRPEWLGAVLDRANSMLQRDKNHASVLIWSCGNESFGGRDIYEMSRFFRETDPTRLVHYEGVFHDRRYPDTSDMESQMYTPAADVAAFLEKHPEKPFIMCEYMHAMGNSCGAMDRYTRMTDVIPQYQGGFIWDWVDQGIETDNCLGERCLACGGDFGDRPSDFEFVGNGLLFADRTPTPKLAQAKGCYQDFDILPDETGVTVKNKSLFTDTADYVLLVELTKNGARVKSSECSLQAVPGETARAELPFAVPQAPGEYTVDASLCLRENARWAAKGHCVAFGQWHISRKAPEKPCTLPVTLVEGDCNIGVHGRDFSLLFTKNAQGSVISYRWKGRELLQRPIALNFWRAPTDNDTAAGMELAHLPFKTAGLYAKLRRAKAETDGTSVRIHAKYALPGGARANVTYTITGDGKVEAALKWKGKAVESVPEFGLMLTLPAEYRNVAYYGMGPGETYSDFTSGAHMGLFGFDAHTALQPYFNPQESGARTGVQAAAVTDAAGFGLCLAGNGFMLSALPYTPHEVENARRQYELPPKVKTVVRCAKGQLGVAGDNTWGAGPHAEYHVALEKGETFRFTFGGMGGNG</sequence>
<dbReference type="InterPro" id="IPR008979">
    <property type="entry name" value="Galactose-bd-like_sf"/>
</dbReference>
<evidence type="ECO:0000256" key="2">
    <source>
        <dbReference type="ARBA" id="ARBA00007401"/>
    </source>
</evidence>
<dbReference type="Pfam" id="PF00703">
    <property type="entry name" value="Glyco_hydro_2"/>
    <property type="match status" value="1"/>
</dbReference>
<gene>
    <name evidence="10" type="ORF">TQ39_07745</name>
</gene>
<dbReference type="GO" id="GO:0004565">
    <property type="term" value="F:beta-galactosidase activity"/>
    <property type="evidence" value="ECO:0007669"/>
    <property type="project" value="UniProtKB-EC"/>
</dbReference>
<dbReference type="Gene3D" id="2.60.120.260">
    <property type="entry name" value="Galactose-binding domain-like"/>
    <property type="match status" value="1"/>
</dbReference>
<dbReference type="SUPFAM" id="SSF51445">
    <property type="entry name" value="(Trans)glycosidases"/>
    <property type="match status" value="1"/>
</dbReference>
<keyword evidence="11" id="KW-1185">Reference proteome</keyword>
<dbReference type="InterPro" id="IPR014718">
    <property type="entry name" value="GH-type_carb-bd"/>
</dbReference>
<dbReference type="InterPro" id="IPR006103">
    <property type="entry name" value="Glyco_hydro_2_cat"/>
</dbReference>
<organism evidence="10 11">
    <name type="scientific">Ruthenibacterium lactatiformans</name>
    <dbReference type="NCBI Taxonomy" id="1550024"/>
    <lineage>
        <taxon>Bacteria</taxon>
        <taxon>Bacillati</taxon>
        <taxon>Bacillota</taxon>
        <taxon>Clostridia</taxon>
        <taxon>Eubacteriales</taxon>
        <taxon>Oscillospiraceae</taxon>
        <taxon>Ruthenibacterium</taxon>
    </lineage>
</organism>
<proteinExistence type="inferred from homology"/>
<dbReference type="InterPro" id="IPR017853">
    <property type="entry name" value="GH"/>
</dbReference>
<reference evidence="10" key="1">
    <citation type="submission" date="2015-02" db="EMBL/GenBank/DDBJ databases">
        <title>A novel member of the family Ruminococcaceae isolated from human feces.</title>
        <authorList>
            <person name="Shkoporov A.N."/>
            <person name="Chaplin A.V."/>
            <person name="Motuzova O.V."/>
            <person name="Kafarskaia L.I."/>
            <person name="Khokhlova E.V."/>
            <person name="Efimov B.A."/>
        </authorList>
    </citation>
    <scope>NUCLEOTIDE SEQUENCE [LARGE SCALE GENOMIC DNA]</scope>
    <source>
        <strain evidence="10">585-1</strain>
    </source>
</reference>
<dbReference type="PANTHER" id="PTHR46323">
    <property type="entry name" value="BETA-GALACTOSIDASE"/>
    <property type="match status" value="1"/>
</dbReference>
<dbReference type="SUPFAM" id="SSF49785">
    <property type="entry name" value="Galactose-binding domain-like"/>
    <property type="match status" value="1"/>
</dbReference>
<dbReference type="Gene3D" id="2.70.98.10">
    <property type="match status" value="1"/>
</dbReference>
<evidence type="ECO:0000256" key="7">
    <source>
        <dbReference type="ARBA" id="ARBA00032230"/>
    </source>
</evidence>
<evidence type="ECO:0000256" key="5">
    <source>
        <dbReference type="ARBA" id="ARBA00022801"/>
    </source>
</evidence>
<dbReference type="InterPro" id="IPR023232">
    <property type="entry name" value="Glyco_hydro_2_AS"/>
</dbReference>
<dbReference type="InterPro" id="IPR050347">
    <property type="entry name" value="Bact_Beta-galactosidase"/>
</dbReference>
<dbReference type="GO" id="GO:0005990">
    <property type="term" value="P:lactose catabolic process"/>
    <property type="evidence" value="ECO:0007669"/>
    <property type="project" value="TreeGrafter"/>
</dbReference>
<evidence type="ECO:0000259" key="9">
    <source>
        <dbReference type="SMART" id="SM01038"/>
    </source>
</evidence>
<dbReference type="SUPFAM" id="SSF49303">
    <property type="entry name" value="beta-Galactosidase/glucuronidase domain"/>
    <property type="match status" value="2"/>
</dbReference>
<comment type="caution">
    <text evidence="10">The sequence shown here is derived from an EMBL/GenBank/DDBJ whole genome shotgun (WGS) entry which is preliminary data.</text>
</comment>
<dbReference type="PROSITE" id="PS00719">
    <property type="entry name" value="GLYCOSYL_HYDROL_F2_1"/>
    <property type="match status" value="1"/>
</dbReference>
<keyword evidence="6 8" id="KW-0326">Glycosidase</keyword>
<dbReference type="GO" id="GO:0009341">
    <property type="term" value="C:beta-galactosidase complex"/>
    <property type="evidence" value="ECO:0007669"/>
    <property type="project" value="InterPro"/>
</dbReference>